<evidence type="ECO:0000256" key="6">
    <source>
        <dbReference type="ARBA" id="ARBA00023316"/>
    </source>
</evidence>
<comment type="pathway">
    <text evidence="1">Cell wall biogenesis; peptidoglycan biosynthesis.</text>
</comment>
<evidence type="ECO:0000256" key="3">
    <source>
        <dbReference type="ARBA" id="ARBA00022679"/>
    </source>
</evidence>
<gene>
    <name evidence="8" type="ORF">GF068_10165</name>
</gene>
<evidence type="ECO:0000313" key="9">
    <source>
        <dbReference type="Proteomes" id="UP000440224"/>
    </source>
</evidence>
<dbReference type="InterPro" id="IPR005490">
    <property type="entry name" value="LD_TPept_cat_dom"/>
</dbReference>
<dbReference type="GO" id="GO:0071972">
    <property type="term" value="F:peptidoglycan L,D-transpeptidase activity"/>
    <property type="evidence" value="ECO:0007669"/>
    <property type="project" value="TreeGrafter"/>
</dbReference>
<sequence length="606" mass="67973">MFRLPRHDRQGKETHFPAEIRRRSTDLCLPRSTHGTLRTMKLEGRALPLVLLLTPACSPAPEPTYEGKYRHEQERVVPPTGREIEQWKEDIKLEEWQEWNRRKKEGTTPFNKAKATPAPEGEPAFHFTSAKTDPKPESKTTPNDLPRIGAIADQAYIYKKPAPEGLPLGYVRMGTSVALLSSEPVEGKKCPRGYYKVAPRGYICLDPRKTTLDLNDPYYRALAELAPREDAVMPYRYAFSNGAPMYSRVPTKAEQEKAERSYGPPGTFVQLAEWSRGHEELISRDEKDKIRATDPVFSIFANGKRSVGGNGAYDPSRLVWRVIPNGSMLAYARAFEAEGRTWLVTPDLMLVPADRMRPFRRTTFHGVRLGGDVRLPLAWNRKHEPIPRFTRGEDGKMVPSGQTIPSKGYVQVEGRVVAGKKAYLALRNEPGAFVLAESVTVTRAPKKLPRSVKPGEKWIEVKINPGTLTAYEGDKPVYATLFSPGKGGAPIPGYDPYVHSMTKTGVFPIEWKDRVAVMSPDKEWPPKKLWISEVPNIQYLRAPLAMHVAYWHEDFGNPKSAECVNVSPEDGHFLFQWTEPALPEGWGGVRPGDGNGKSTQVVITAL</sequence>
<evidence type="ECO:0000313" key="8">
    <source>
        <dbReference type="EMBL" id="MRG92290.1"/>
    </source>
</evidence>
<dbReference type="SUPFAM" id="SSF141523">
    <property type="entry name" value="L,D-transpeptidase catalytic domain-like"/>
    <property type="match status" value="1"/>
</dbReference>
<comment type="caution">
    <text evidence="8">The sequence shown here is derived from an EMBL/GenBank/DDBJ whole genome shotgun (WGS) entry which is preliminary data.</text>
</comment>
<evidence type="ECO:0000256" key="5">
    <source>
        <dbReference type="ARBA" id="ARBA00022984"/>
    </source>
</evidence>
<comment type="similarity">
    <text evidence="2">Belongs to the YkuD family.</text>
</comment>
<dbReference type="GO" id="GO:0008360">
    <property type="term" value="P:regulation of cell shape"/>
    <property type="evidence" value="ECO:0007669"/>
    <property type="project" value="UniProtKB-KW"/>
</dbReference>
<evidence type="ECO:0000256" key="7">
    <source>
        <dbReference type="SAM" id="MobiDB-lite"/>
    </source>
</evidence>
<evidence type="ECO:0000256" key="4">
    <source>
        <dbReference type="ARBA" id="ARBA00022960"/>
    </source>
</evidence>
<dbReference type="Gene3D" id="2.40.440.10">
    <property type="entry name" value="L,D-transpeptidase catalytic domain-like"/>
    <property type="match status" value="1"/>
</dbReference>
<keyword evidence="5" id="KW-0573">Peptidoglycan synthesis</keyword>
<dbReference type="AlphaFoldDB" id="A0A6N7PPL8"/>
<dbReference type="EMBL" id="WJIE01000003">
    <property type="protein sequence ID" value="MRG92290.1"/>
    <property type="molecule type" value="Genomic_DNA"/>
</dbReference>
<proteinExistence type="inferred from homology"/>
<accession>A0A6N7PPL8</accession>
<dbReference type="GO" id="GO:0016740">
    <property type="term" value="F:transferase activity"/>
    <property type="evidence" value="ECO:0007669"/>
    <property type="project" value="UniProtKB-KW"/>
</dbReference>
<dbReference type="GO" id="GO:0018104">
    <property type="term" value="P:peptidoglycan-protein cross-linking"/>
    <property type="evidence" value="ECO:0007669"/>
    <property type="project" value="TreeGrafter"/>
</dbReference>
<dbReference type="OrthoDB" id="9786799at2"/>
<dbReference type="Proteomes" id="UP000440224">
    <property type="component" value="Unassembled WGS sequence"/>
</dbReference>
<dbReference type="UniPathway" id="UPA00219"/>
<evidence type="ECO:0000256" key="2">
    <source>
        <dbReference type="ARBA" id="ARBA00005992"/>
    </source>
</evidence>
<dbReference type="GO" id="GO:0005576">
    <property type="term" value="C:extracellular region"/>
    <property type="evidence" value="ECO:0007669"/>
    <property type="project" value="TreeGrafter"/>
</dbReference>
<name>A0A6N7PPL8_9BACT</name>
<keyword evidence="4" id="KW-0133">Cell shape</keyword>
<keyword evidence="9" id="KW-1185">Reference proteome</keyword>
<dbReference type="InterPro" id="IPR050979">
    <property type="entry name" value="LD-transpeptidase"/>
</dbReference>
<organism evidence="8 9">
    <name type="scientific">Polyangium spumosum</name>
    <dbReference type="NCBI Taxonomy" id="889282"/>
    <lineage>
        <taxon>Bacteria</taxon>
        <taxon>Pseudomonadati</taxon>
        <taxon>Myxococcota</taxon>
        <taxon>Polyangia</taxon>
        <taxon>Polyangiales</taxon>
        <taxon>Polyangiaceae</taxon>
        <taxon>Polyangium</taxon>
    </lineage>
</organism>
<dbReference type="GO" id="GO:0071555">
    <property type="term" value="P:cell wall organization"/>
    <property type="evidence" value="ECO:0007669"/>
    <property type="project" value="UniProtKB-KW"/>
</dbReference>
<dbReference type="PANTHER" id="PTHR30582:SF2">
    <property type="entry name" value="L,D-TRANSPEPTIDASE YCIB-RELATED"/>
    <property type="match status" value="1"/>
</dbReference>
<dbReference type="InterPro" id="IPR038063">
    <property type="entry name" value="Transpep_catalytic_dom"/>
</dbReference>
<reference evidence="8 9" key="1">
    <citation type="submission" date="2019-10" db="EMBL/GenBank/DDBJ databases">
        <title>A soil myxobacterium in the family Polyangiaceae.</title>
        <authorList>
            <person name="Li Y."/>
            <person name="Wang J."/>
        </authorList>
    </citation>
    <scope>NUCLEOTIDE SEQUENCE [LARGE SCALE GENOMIC DNA]</scope>
    <source>
        <strain evidence="8 9">DSM 14734</strain>
    </source>
</reference>
<dbReference type="CDD" id="cd16913">
    <property type="entry name" value="YkuD_like"/>
    <property type="match status" value="1"/>
</dbReference>
<keyword evidence="3" id="KW-0808">Transferase</keyword>
<evidence type="ECO:0000256" key="1">
    <source>
        <dbReference type="ARBA" id="ARBA00004752"/>
    </source>
</evidence>
<protein>
    <submittedName>
        <fullName evidence="8">L,D-transpeptidase family protein</fullName>
    </submittedName>
</protein>
<dbReference type="PANTHER" id="PTHR30582">
    <property type="entry name" value="L,D-TRANSPEPTIDASE"/>
    <property type="match status" value="1"/>
</dbReference>
<feature type="region of interest" description="Disordered" evidence="7">
    <location>
        <begin position="100"/>
        <end position="146"/>
    </location>
</feature>
<keyword evidence="6" id="KW-0961">Cell wall biogenesis/degradation</keyword>